<dbReference type="AlphaFoldDB" id="A0A7M7KS25"/>
<evidence type="ECO:0000259" key="7">
    <source>
        <dbReference type="Pfam" id="PF05028"/>
    </source>
</evidence>
<dbReference type="FunCoup" id="A0A7M7KS25">
    <property type="interactions" value="1733"/>
</dbReference>
<dbReference type="GO" id="GO:0009225">
    <property type="term" value="P:nucleotide-sugar metabolic process"/>
    <property type="evidence" value="ECO:0007669"/>
    <property type="project" value="TreeGrafter"/>
</dbReference>
<dbReference type="InterPro" id="IPR007724">
    <property type="entry name" value="Poly_GlycHdrlase"/>
</dbReference>
<keyword evidence="10" id="KW-1185">Reference proteome</keyword>
<proteinExistence type="inferred from homology"/>
<dbReference type="GO" id="GO:0005634">
    <property type="term" value="C:nucleus"/>
    <property type="evidence" value="ECO:0007669"/>
    <property type="project" value="TreeGrafter"/>
</dbReference>
<dbReference type="PANTHER" id="PTHR12837">
    <property type="entry name" value="POLY ADP-RIBOSE GLYCOHYDROLASE"/>
    <property type="match status" value="1"/>
</dbReference>
<feature type="binding site" evidence="5">
    <location>
        <position position="497"/>
    </location>
    <ligand>
        <name>substrate</name>
    </ligand>
</feature>
<dbReference type="Pfam" id="PF20811">
    <property type="entry name" value="PARG_cat_N"/>
    <property type="match status" value="1"/>
</dbReference>
<evidence type="ECO:0000256" key="6">
    <source>
        <dbReference type="SAM" id="MobiDB-lite"/>
    </source>
</evidence>
<dbReference type="PANTHER" id="PTHR12837:SF15">
    <property type="entry name" value="POLY(ADP-RIBOSE) GLYCOHYDROLASE"/>
    <property type="match status" value="1"/>
</dbReference>
<evidence type="ECO:0000256" key="3">
    <source>
        <dbReference type="ARBA" id="ARBA00022801"/>
    </source>
</evidence>
<evidence type="ECO:0000256" key="2">
    <source>
        <dbReference type="ARBA" id="ARBA00012255"/>
    </source>
</evidence>
<evidence type="ECO:0000256" key="4">
    <source>
        <dbReference type="PIRSR" id="PIRSR607724-1"/>
    </source>
</evidence>
<evidence type="ECO:0000259" key="8">
    <source>
        <dbReference type="Pfam" id="PF20811"/>
    </source>
</evidence>
<name>A0A7M7KS25_VARDE</name>
<dbReference type="InterPro" id="IPR046372">
    <property type="entry name" value="PARG_cat_C"/>
</dbReference>
<dbReference type="GO" id="GO:1990966">
    <property type="term" value="P:ATP generation from poly-ADP-D-ribose"/>
    <property type="evidence" value="ECO:0007669"/>
    <property type="project" value="TreeGrafter"/>
</dbReference>
<dbReference type="RefSeq" id="XP_022669817.1">
    <property type="nucleotide sequence ID" value="XM_022814082.1"/>
</dbReference>
<dbReference type="GO" id="GO:0006282">
    <property type="term" value="P:regulation of DNA repair"/>
    <property type="evidence" value="ECO:0007669"/>
    <property type="project" value="InterPro"/>
</dbReference>
<feature type="active site" evidence="4">
    <location>
        <position position="480"/>
    </location>
</feature>
<sequence>MSAPKTPPPKRLKVFVGDFLEKNSEVPSEASCNDAHISVPGNLKSMKELKLDDDNEQKSQSDTIIDIDDGSQETIGEELTVTSNDRKNMSGKRPNSPLDYDRHSAYASAASKSPKRFYSSGGRAVVKCTPFLSQIISRTIAGSDSEVTPTGGTCSTRLAENDSFNDSNNVHKVRTGKTPPSQRRIYRLPVNLNQTPGEIPSDMTRFPQDAVWRTGAMEDSPNHTILVKGPFDASGDTPCKAAPSILVDRWDNHHVKMPYSLFSKYTDSDGTVVPRWDIVQRALVETMHSFDDLREAILSYNGGYSWDLNELENVIEEMSSQERADFFNTILPGIVRLALNLPTICTRPPPLLAQGHTHSVTMSQQQAASLLANAFLCTFPRRNTSKPGSQYDTYPTINFHTLFNSCNKPGRQDCRKEKIKCLLNYFKRVTSEMPTGNLTFTRMRFRCRIGWADSTTKFKKAFVTSEGFIEDQGQGMLMVDFANRRVGGGVLCDGCVQEEILFVIYPELIISRLFVEALDDDEALLMTGPERFNEYTDYSDNFRWRGNVFDFRDRDHWGRKYTQLVAIDALKHQGRKQQHEQFKIEKIMRELVKSLCGFQTPGFPRSAVATGNWGCGAFGGDARLKFLVQWMAASRAGRPLVYFTFGDHELMCQLRSMQKLVTQQDITIGISLHRSLKDAERQCWPPGDEIASWLFPLVRPQSSSDHSVWDTRHLGRSYSG</sequence>
<feature type="active site" evidence="4">
    <location>
        <position position="499"/>
    </location>
</feature>
<dbReference type="InterPro" id="IPR048362">
    <property type="entry name" value="PARG_helical"/>
</dbReference>
<evidence type="ECO:0000256" key="1">
    <source>
        <dbReference type="ARBA" id="ARBA00009545"/>
    </source>
</evidence>
<evidence type="ECO:0000313" key="10">
    <source>
        <dbReference type="Proteomes" id="UP000594260"/>
    </source>
</evidence>
<feature type="region of interest" description="Disordered" evidence="6">
    <location>
        <begin position="160"/>
        <end position="180"/>
    </location>
</feature>
<dbReference type="OrthoDB" id="1937899at2759"/>
<feature type="compositionally biased region" description="Polar residues" evidence="6">
    <location>
        <begin position="160"/>
        <end position="170"/>
    </location>
</feature>
<dbReference type="GO" id="GO:0005737">
    <property type="term" value="C:cytoplasm"/>
    <property type="evidence" value="ECO:0007669"/>
    <property type="project" value="TreeGrafter"/>
</dbReference>
<dbReference type="EnsemblMetazoa" id="XM_022814082">
    <property type="protein sequence ID" value="XP_022669817"/>
    <property type="gene ID" value="LOC111253892"/>
</dbReference>
<dbReference type="GeneID" id="111253892"/>
<dbReference type="EC" id="3.2.1.143" evidence="2"/>
<dbReference type="CTD" id="8505"/>
<feature type="binding site" evidence="5">
    <location>
        <position position="483"/>
    </location>
    <ligand>
        <name>substrate</name>
    </ligand>
</feature>
<accession>A0A7M7KS25</accession>
<dbReference type="InParanoid" id="A0A7M7KS25"/>
<feature type="domain" description="PARG helical" evidence="8">
    <location>
        <begin position="318"/>
        <end position="442"/>
    </location>
</feature>
<dbReference type="Proteomes" id="UP000594260">
    <property type="component" value="Unplaced"/>
</dbReference>
<comment type="similarity">
    <text evidence="1">Belongs to the poly(ADP-ribose) glycohydrolase family.</text>
</comment>
<evidence type="ECO:0000256" key="5">
    <source>
        <dbReference type="PIRSR" id="PIRSR607724-2"/>
    </source>
</evidence>
<dbReference type="GO" id="GO:0005975">
    <property type="term" value="P:carbohydrate metabolic process"/>
    <property type="evidence" value="ECO:0007669"/>
    <property type="project" value="InterPro"/>
</dbReference>
<organism evidence="9 10">
    <name type="scientific">Varroa destructor</name>
    <name type="common">Honeybee mite</name>
    <dbReference type="NCBI Taxonomy" id="109461"/>
    <lineage>
        <taxon>Eukaryota</taxon>
        <taxon>Metazoa</taxon>
        <taxon>Ecdysozoa</taxon>
        <taxon>Arthropoda</taxon>
        <taxon>Chelicerata</taxon>
        <taxon>Arachnida</taxon>
        <taxon>Acari</taxon>
        <taxon>Parasitiformes</taxon>
        <taxon>Mesostigmata</taxon>
        <taxon>Gamasina</taxon>
        <taxon>Dermanyssoidea</taxon>
        <taxon>Varroidae</taxon>
        <taxon>Varroa</taxon>
    </lineage>
</organism>
<feature type="active site" evidence="4">
    <location>
        <position position="498"/>
    </location>
</feature>
<dbReference type="Pfam" id="PF05028">
    <property type="entry name" value="PARG_cat_C"/>
    <property type="match status" value="1"/>
</dbReference>
<dbReference type="KEGG" id="vde:111253892"/>
<feature type="binding site" evidence="5">
    <location>
        <position position="538"/>
    </location>
    <ligand>
        <name>substrate</name>
    </ligand>
</feature>
<dbReference type="GO" id="GO:0004649">
    <property type="term" value="F:poly(ADP-ribose) glycohydrolase activity"/>
    <property type="evidence" value="ECO:0007669"/>
    <property type="project" value="UniProtKB-EC"/>
</dbReference>
<feature type="domain" description="PARG catalytic Macro" evidence="7">
    <location>
        <begin position="451"/>
        <end position="651"/>
    </location>
</feature>
<keyword evidence="3" id="KW-0378">Hydrolase</keyword>
<evidence type="ECO:0000313" key="9">
    <source>
        <dbReference type="EnsemblMetazoa" id="XP_022669817"/>
    </source>
</evidence>
<reference evidence="9" key="1">
    <citation type="submission" date="2021-01" db="UniProtKB">
        <authorList>
            <consortium name="EnsemblMetazoa"/>
        </authorList>
    </citation>
    <scope>IDENTIFICATION</scope>
</reference>
<protein>
    <recommendedName>
        <fullName evidence="2">poly(ADP-ribose) glycohydrolase</fullName>
        <ecNumber evidence="2">3.2.1.143</ecNumber>
    </recommendedName>
</protein>